<dbReference type="RefSeq" id="WP_012281213.1">
    <property type="nucleotide sequence ID" value="NC_010337.2"/>
</dbReference>
<evidence type="ECO:0000313" key="2">
    <source>
        <dbReference type="Proteomes" id="UP000008550"/>
    </source>
</evidence>
<name>B0THZ1_HELMI</name>
<evidence type="ECO:0000313" key="1">
    <source>
        <dbReference type="EMBL" id="ABZ82664.1"/>
    </source>
</evidence>
<protein>
    <submittedName>
        <fullName evidence="1">Uncharacterized protein</fullName>
    </submittedName>
</protein>
<sequence>MTNGAAIGYMIRAAKKAALDEKTIRLLEALMLEQMDFHTEEEAEQTYRSFY</sequence>
<dbReference type="STRING" id="498761.HM1_0039"/>
<dbReference type="Proteomes" id="UP000008550">
    <property type="component" value="Chromosome"/>
</dbReference>
<organism evidence="1 2">
    <name type="scientific">Heliobacterium modesticaldum (strain ATCC 51547 / Ice1)</name>
    <dbReference type="NCBI Taxonomy" id="498761"/>
    <lineage>
        <taxon>Bacteria</taxon>
        <taxon>Bacillati</taxon>
        <taxon>Bacillota</taxon>
        <taxon>Clostridia</taxon>
        <taxon>Eubacteriales</taxon>
        <taxon>Heliobacteriaceae</taxon>
        <taxon>Heliomicrobium</taxon>
    </lineage>
</organism>
<reference evidence="1 2" key="1">
    <citation type="journal article" date="2008" name="J. Bacteriol.">
        <title>The genome of Heliobacterium modesticaldum, a phototrophic representative of the Firmicutes containing the simplest photosynthetic apparatus.</title>
        <authorList>
            <person name="Sattley W.M."/>
            <person name="Madigan M.T."/>
            <person name="Swingley W.D."/>
            <person name="Cheung P.C."/>
            <person name="Clocksin K.M."/>
            <person name="Conrad A.L."/>
            <person name="Dejesa L.C."/>
            <person name="Honchak B.M."/>
            <person name="Jung D.O."/>
            <person name="Karbach L.E."/>
            <person name="Kurdoglu A."/>
            <person name="Lahiri S."/>
            <person name="Mastrian S.D."/>
            <person name="Page L.E."/>
            <person name="Taylor H.L."/>
            <person name="Wang Z.T."/>
            <person name="Raymond J."/>
            <person name="Chen M."/>
            <person name="Blankenship R.E."/>
            <person name="Touchman J.W."/>
        </authorList>
    </citation>
    <scope>NUCLEOTIDE SEQUENCE [LARGE SCALE GENOMIC DNA]</scope>
    <source>
        <strain evidence="2">ATCC 51547 / Ice1</strain>
    </source>
</reference>
<keyword evidence="2" id="KW-1185">Reference proteome</keyword>
<dbReference type="HOGENOM" id="CLU_215286_0_0_9"/>
<gene>
    <name evidence="1" type="ORF">HM1_0039</name>
</gene>
<dbReference type="eggNOG" id="ENOG502ZDXE">
    <property type="taxonomic scope" value="Bacteria"/>
</dbReference>
<accession>B0THZ1</accession>
<dbReference type="KEGG" id="hmo:HM1_0039"/>
<dbReference type="AlphaFoldDB" id="B0THZ1"/>
<proteinExistence type="predicted"/>
<dbReference type="EMBL" id="CP000930">
    <property type="protein sequence ID" value="ABZ82664.1"/>
    <property type="molecule type" value="Genomic_DNA"/>
</dbReference>